<evidence type="ECO:0000313" key="5">
    <source>
        <dbReference type="EMBL" id="KAL1867835.1"/>
    </source>
</evidence>
<protein>
    <submittedName>
        <fullName evidence="5">Uncharacterized protein</fullName>
    </submittedName>
</protein>
<evidence type="ECO:0000313" key="6">
    <source>
        <dbReference type="Proteomes" id="UP001586593"/>
    </source>
</evidence>
<feature type="compositionally biased region" description="Polar residues" evidence="4">
    <location>
        <begin position="172"/>
        <end position="182"/>
    </location>
</feature>
<feature type="region of interest" description="Disordered" evidence="4">
    <location>
        <begin position="299"/>
        <end position="330"/>
    </location>
</feature>
<dbReference type="PROSITE" id="PS50294">
    <property type="entry name" value="WD_REPEATS_REGION"/>
    <property type="match status" value="2"/>
</dbReference>
<feature type="region of interest" description="Disordered" evidence="4">
    <location>
        <begin position="1"/>
        <end position="240"/>
    </location>
</feature>
<feature type="region of interest" description="Disordered" evidence="4">
    <location>
        <begin position="701"/>
        <end position="731"/>
    </location>
</feature>
<dbReference type="InterPro" id="IPR040324">
    <property type="entry name" value="WDR44/Dgr2"/>
</dbReference>
<feature type="repeat" description="WD" evidence="3">
    <location>
        <begin position="602"/>
        <end position="645"/>
    </location>
</feature>
<feature type="compositionally biased region" description="Basic and acidic residues" evidence="4">
    <location>
        <begin position="126"/>
        <end position="138"/>
    </location>
</feature>
<dbReference type="SUPFAM" id="SSF50978">
    <property type="entry name" value="WD40 repeat-like"/>
    <property type="match status" value="1"/>
</dbReference>
<feature type="compositionally biased region" description="Low complexity" evidence="4">
    <location>
        <begin position="68"/>
        <end position="81"/>
    </location>
</feature>
<gene>
    <name evidence="5" type="ORF">VTK73DRAFT_3977</name>
</gene>
<proteinExistence type="predicted"/>
<feature type="repeat" description="WD" evidence="3">
    <location>
        <begin position="328"/>
        <end position="359"/>
    </location>
</feature>
<dbReference type="SMART" id="SM00320">
    <property type="entry name" value="WD40"/>
    <property type="match status" value="7"/>
</dbReference>
<feature type="compositionally biased region" description="Acidic residues" evidence="4">
    <location>
        <begin position="1131"/>
        <end position="1143"/>
    </location>
</feature>
<feature type="compositionally biased region" description="Polar residues" evidence="4">
    <location>
        <begin position="84"/>
        <end position="106"/>
    </location>
</feature>
<dbReference type="InterPro" id="IPR036322">
    <property type="entry name" value="WD40_repeat_dom_sf"/>
</dbReference>
<feature type="compositionally biased region" description="Low complexity" evidence="4">
    <location>
        <begin position="792"/>
        <end position="811"/>
    </location>
</feature>
<name>A0ABR3WVY1_9PEZI</name>
<dbReference type="Pfam" id="PF00400">
    <property type="entry name" value="WD40"/>
    <property type="match status" value="4"/>
</dbReference>
<keyword evidence="1 3" id="KW-0853">WD repeat</keyword>
<dbReference type="Proteomes" id="UP001586593">
    <property type="component" value="Unassembled WGS sequence"/>
</dbReference>
<evidence type="ECO:0000256" key="1">
    <source>
        <dbReference type="ARBA" id="ARBA00022574"/>
    </source>
</evidence>
<feature type="compositionally biased region" description="Basic and acidic residues" evidence="4">
    <location>
        <begin position="1017"/>
        <end position="1031"/>
    </location>
</feature>
<feature type="compositionally biased region" description="Low complexity" evidence="4">
    <location>
        <begin position="114"/>
        <end position="125"/>
    </location>
</feature>
<comment type="caution">
    <text evidence="5">The sequence shown here is derived from an EMBL/GenBank/DDBJ whole genome shotgun (WGS) entry which is preliminary data.</text>
</comment>
<evidence type="ECO:0000256" key="2">
    <source>
        <dbReference type="ARBA" id="ARBA00022737"/>
    </source>
</evidence>
<dbReference type="PANTHER" id="PTHR14221">
    <property type="entry name" value="WD REPEAT DOMAIN 44"/>
    <property type="match status" value="1"/>
</dbReference>
<feature type="compositionally biased region" description="Polar residues" evidence="4">
    <location>
        <begin position="1001"/>
        <end position="1010"/>
    </location>
</feature>
<reference evidence="5 6" key="1">
    <citation type="journal article" date="2024" name="Commun. Biol.">
        <title>Comparative genomic analysis of thermophilic fungi reveals convergent evolutionary adaptations and gene losses.</title>
        <authorList>
            <person name="Steindorff A.S."/>
            <person name="Aguilar-Pontes M.V."/>
            <person name="Robinson A.J."/>
            <person name="Andreopoulos B."/>
            <person name="LaButti K."/>
            <person name="Kuo A."/>
            <person name="Mondo S."/>
            <person name="Riley R."/>
            <person name="Otillar R."/>
            <person name="Haridas S."/>
            <person name="Lipzen A."/>
            <person name="Grimwood J."/>
            <person name="Schmutz J."/>
            <person name="Clum A."/>
            <person name="Reid I.D."/>
            <person name="Moisan M.C."/>
            <person name="Butler G."/>
            <person name="Nguyen T.T.M."/>
            <person name="Dewar K."/>
            <person name="Conant G."/>
            <person name="Drula E."/>
            <person name="Henrissat B."/>
            <person name="Hansel C."/>
            <person name="Singer S."/>
            <person name="Hutchinson M.I."/>
            <person name="de Vries R.P."/>
            <person name="Natvig D.O."/>
            <person name="Powell A.J."/>
            <person name="Tsang A."/>
            <person name="Grigoriev I.V."/>
        </authorList>
    </citation>
    <scope>NUCLEOTIDE SEQUENCE [LARGE SCALE GENOMIC DNA]</scope>
    <source>
        <strain evidence="5 6">ATCC 24622</strain>
    </source>
</reference>
<dbReference type="InterPro" id="IPR001680">
    <property type="entry name" value="WD40_rpt"/>
</dbReference>
<sequence>MVSLLSAAKDSSNHDDAPVPAGVRHAPRQVPADTSSPTVAAPSSEAVWRSPSRGQPVDDSSALPVQGSATTSSAAAPSVPALGKSSSSRPSLKTDSIGSREGQASSPRREQHRSQQQQQQQQQQQEQHRHQEQEKQEDGNEVAGSPIPAIDPLSQHIFKRTNTDHSIPQRLRNPQRTNSSISALPRHGSDISTKVPPAGDASKDKKKGSSFLSRLSMRGSKKKDAGDVDSDSEFGGDMRSDGATARVFSQVFSAPGAGGGFIPHHKEPPRYIRTKSHNKKKREFSRMFLAQELIGTRPATSEGKEDGAKDTTPSVTTTIAAPGGGRKATKTGGAIWAADFSKDGKYLATAGRDRVVRVWAVISTPDERRAQEEEEIANGGGEGERLSAPVFRDKPYREFTGHTGEILDLSWSKNNFLLSSSMDKTVRLWHISRDECLCTFKHKDFVTRLAFHPRDDRFFLAGSLDTMLRLWSIPDKAVAYYAQLPELITAVAFSPDGKTAIAGLLNGLCLFYDTDGLKLKSQVHVRSSRGKNAKGSKITGIQTMAMMPQTSPVSAQGRTFGSVPSRASSRLTGGDDVKVLITSNDSRIRIYNLRDKTLDVKLKGHENACSQIAAAFSDDGKYVVCGSEDRKAFIWSLSNEDAENKDHRPYECFDAHGDIVTTAIFAPTKTRMLLGASGDPIYDLCNPPPVTLMSLEEAASVAASQTGHSADGEGGPESAPANGHVNTRRTEESPAYIARSTHYDGNIIVVADDTGIIKVFRQDCAYLKRKHDNWETSSTFRRAMGAHSNGFLSGSLRRSGSVVTRTSGGSVAHSRRASLSQPGGPSGHPSPHLGSIIHSNSDRILSWRQGIEGMGDRRASSIKSGGMPARSERSVSPNKTGRASLNSSAANLAARERQLPYTGSSPSAGRPANNLASPPSSVFSGTTADQSSIQRGSVDTQRRGKEKSKDAEETSMPPTPSFSFHPAQDDDPLRLDPAGASYSFWNLNRWRNIGALRSGHSPLSKTVSRNTESETGDGTRGEKGKDGDKARKDGRRSSLAPSALAVAGQTDGAAEEANTPNNTGYRQQSVPSFSGNVRSDGSSEGPARIPSISAPDGGVEERDHDHLSPPYAYPSSRGGSVISKLSSELSSELEEEEDDEEGEEKWADAEEMRCAKCGGQDFKAKLAGGRRQWICSRCGTART</sequence>
<feature type="repeat" description="WD" evidence="3">
    <location>
        <begin position="399"/>
        <end position="439"/>
    </location>
</feature>
<dbReference type="EMBL" id="JAZHXJ010000230">
    <property type="protein sequence ID" value="KAL1867835.1"/>
    <property type="molecule type" value="Genomic_DNA"/>
</dbReference>
<feature type="compositionally biased region" description="Polar residues" evidence="4">
    <location>
        <begin position="914"/>
        <end position="939"/>
    </location>
</feature>
<feature type="compositionally biased region" description="Basic and acidic residues" evidence="4">
    <location>
        <begin position="940"/>
        <end position="952"/>
    </location>
</feature>
<feature type="region of interest" description="Disordered" evidence="4">
    <location>
        <begin position="854"/>
        <end position="886"/>
    </location>
</feature>
<dbReference type="InterPro" id="IPR015943">
    <property type="entry name" value="WD40/YVTN_repeat-like_dom_sf"/>
</dbReference>
<feature type="repeat" description="WD" evidence="3">
    <location>
        <begin position="439"/>
        <end position="473"/>
    </location>
</feature>
<feature type="compositionally biased region" description="Polar residues" evidence="4">
    <location>
        <begin position="1058"/>
        <end position="1082"/>
    </location>
</feature>
<keyword evidence="6" id="KW-1185">Reference proteome</keyword>
<accession>A0ABR3WVY1</accession>
<keyword evidence="2" id="KW-0677">Repeat</keyword>
<feature type="compositionally biased region" description="Low complexity" evidence="4">
    <location>
        <begin position="818"/>
        <end position="835"/>
    </location>
</feature>
<dbReference type="PROSITE" id="PS50082">
    <property type="entry name" value="WD_REPEATS_2"/>
    <property type="match status" value="4"/>
</dbReference>
<feature type="region of interest" description="Disordered" evidence="4">
    <location>
        <begin position="997"/>
        <end position="1147"/>
    </location>
</feature>
<feature type="region of interest" description="Disordered" evidence="4">
    <location>
        <begin position="787"/>
        <end position="837"/>
    </location>
</feature>
<feature type="region of interest" description="Disordered" evidence="4">
    <location>
        <begin position="899"/>
        <end position="978"/>
    </location>
</feature>
<evidence type="ECO:0000256" key="3">
    <source>
        <dbReference type="PROSITE-ProRule" id="PRU00221"/>
    </source>
</evidence>
<organism evidence="5 6">
    <name type="scientific">Phialemonium thermophilum</name>
    <dbReference type="NCBI Taxonomy" id="223376"/>
    <lineage>
        <taxon>Eukaryota</taxon>
        <taxon>Fungi</taxon>
        <taxon>Dikarya</taxon>
        <taxon>Ascomycota</taxon>
        <taxon>Pezizomycotina</taxon>
        <taxon>Sordariomycetes</taxon>
        <taxon>Sordariomycetidae</taxon>
        <taxon>Cephalothecales</taxon>
        <taxon>Cephalothecaceae</taxon>
        <taxon>Phialemonium</taxon>
    </lineage>
</organism>
<evidence type="ECO:0000256" key="4">
    <source>
        <dbReference type="SAM" id="MobiDB-lite"/>
    </source>
</evidence>
<dbReference type="PANTHER" id="PTHR14221:SF0">
    <property type="entry name" value="WD REPEAT-CONTAINING PROTEIN 44"/>
    <property type="match status" value="1"/>
</dbReference>
<dbReference type="Gene3D" id="2.130.10.10">
    <property type="entry name" value="YVTN repeat-like/Quinoprotein amine dehydrogenase"/>
    <property type="match status" value="2"/>
</dbReference>